<evidence type="ECO:0000313" key="2">
    <source>
        <dbReference type="EMBL" id="KUG59815.1"/>
    </source>
</evidence>
<feature type="region of interest" description="Disordered" evidence="1">
    <location>
        <begin position="30"/>
        <end position="72"/>
    </location>
</feature>
<evidence type="ECO:0000256" key="1">
    <source>
        <dbReference type="SAM" id="MobiDB-lite"/>
    </source>
</evidence>
<proteinExistence type="predicted"/>
<comment type="caution">
    <text evidence="2">The sequence shown here is derived from an EMBL/GenBank/DDBJ whole genome shotgun (WGS) entry which is preliminary data.</text>
</comment>
<feature type="compositionally biased region" description="Basic and acidic residues" evidence="1">
    <location>
        <begin position="41"/>
        <end position="51"/>
    </location>
</feature>
<protein>
    <submittedName>
        <fullName evidence="2">Uncharacterized protein</fullName>
    </submittedName>
</protein>
<reference evidence="3" key="1">
    <citation type="submission" date="2015-12" db="EMBL/GenBank/DDBJ databases">
        <authorList>
            <person name="Nair G.R."/>
            <person name="Kaur G."/>
            <person name="Mayilraj S."/>
        </authorList>
    </citation>
    <scope>NUCLEOTIDE SEQUENCE [LARGE SCALE GENOMIC DNA]</scope>
    <source>
        <strain evidence="3">CD08_7</strain>
    </source>
</reference>
<dbReference type="EMBL" id="LQBM01000002">
    <property type="protein sequence ID" value="KUG59815.1"/>
    <property type="molecule type" value="Genomic_DNA"/>
</dbReference>
<name>A0A0W8IIJ9_9MICC</name>
<sequence>MPEGCVRSNRDEAARALYDERRKLLAGLMMSEAEPWEDLPEDVKERWRQKTESSGTQEGAREPRKHSEGQDH</sequence>
<keyword evidence="3" id="KW-1185">Reference proteome</keyword>
<organism evidence="2 3">
    <name type="scientific">Nesterenkonia jeotgali</name>
    <dbReference type="NCBI Taxonomy" id="317018"/>
    <lineage>
        <taxon>Bacteria</taxon>
        <taxon>Bacillati</taxon>
        <taxon>Actinomycetota</taxon>
        <taxon>Actinomycetes</taxon>
        <taxon>Micrococcales</taxon>
        <taxon>Micrococcaceae</taxon>
        <taxon>Nesterenkonia</taxon>
    </lineage>
</organism>
<evidence type="ECO:0000313" key="3">
    <source>
        <dbReference type="Proteomes" id="UP000054023"/>
    </source>
</evidence>
<feature type="compositionally biased region" description="Basic and acidic residues" evidence="1">
    <location>
        <begin position="59"/>
        <end position="72"/>
    </location>
</feature>
<gene>
    <name evidence="2" type="ORF">AVL63_12160</name>
</gene>
<dbReference type="AlphaFoldDB" id="A0A0W8IIJ9"/>
<accession>A0A0W8IIJ9</accession>
<dbReference type="Proteomes" id="UP000054023">
    <property type="component" value="Unassembled WGS sequence"/>
</dbReference>